<sequence length="149" mass="16619">MPAEIIISEAVTPEAVVTEARGWLGVPWRHQGRTRSGIDCVGLVVCVARALHLSDYDSTGYSRRAQGQGFVEHFRGNMDGIAILEARPGDVIVFADQAYPCHCGFLTERLGHPHLLHAHATRRQVIEEPYAGEWPEKIKFAFRFRHSGS</sequence>
<evidence type="ECO:0000259" key="5">
    <source>
        <dbReference type="PROSITE" id="PS51935"/>
    </source>
</evidence>
<keyword evidence="4" id="KW-0788">Thiol protease</keyword>
<dbReference type="SUPFAM" id="SSF54001">
    <property type="entry name" value="Cysteine proteinases"/>
    <property type="match status" value="1"/>
</dbReference>
<gene>
    <name evidence="6" type="ORF">BSQ44_03995</name>
</gene>
<dbReference type="Pfam" id="PF00877">
    <property type="entry name" value="NLPC_P60"/>
    <property type="match status" value="1"/>
</dbReference>
<dbReference type="InterPro" id="IPR038765">
    <property type="entry name" value="Papain-like_cys_pep_sf"/>
</dbReference>
<reference evidence="7" key="1">
    <citation type="submission" date="2016-11" db="EMBL/GenBank/DDBJ databases">
        <title>Mesorhizobium oceanicum sp. nov., isolated from deep seawater in South China Sea.</title>
        <authorList>
            <person name="Fu G.-Y."/>
        </authorList>
    </citation>
    <scope>NUCLEOTIDE SEQUENCE [LARGE SCALE GENOMIC DNA]</scope>
    <source>
        <strain evidence="7">B7</strain>
    </source>
</reference>
<accession>A0A1L3SMM3</accession>
<dbReference type="EMBL" id="CP018171">
    <property type="protein sequence ID" value="APH70644.1"/>
    <property type="molecule type" value="Genomic_DNA"/>
</dbReference>
<keyword evidence="7" id="KW-1185">Reference proteome</keyword>
<dbReference type="Proteomes" id="UP000182840">
    <property type="component" value="Chromosome"/>
</dbReference>
<dbReference type="GO" id="GO:0006508">
    <property type="term" value="P:proteolysis"/>
    <property type="evidence" value="ECO:0007669"/>
    <property type="project" value="UniProtKB-KW"/>
</dbReference>
<dbReference type="Gene3D" id="3.90.1720.10">
    <property type="entry name" value="endopeptidase domain like (from Nostoc punctiforme)"/>
    <property type="match status" value="1"/>
</dbReference>
<dbReference type="PROSITE" id="PS51935">
    <property type="entry name" value="NLPC_P60"/>
    <property type="match status" value="1"/>
</dbReference>
<evidence type="ECO:0000313" key="6">
    <source>
        <dbReference type="EMBL" id="APH70644.1"/>
    </source>
</evidence>
<comment type="similarity">
    <text evidence="1">Belongs to the peptidase C40 family.</text>
</comment>
<dbReference type="STRING" id="1670800.BSQ44_03995"/>
<evidence type="ECO:0000256" key="4">
    <source>
        <dbReference type="ARBA" id="ARBA00022807"/>
    </source>
</evidence>
<name>A0A1L3SMM3_9HYPH</name>
<dbReference type="InterPro" id="IPR000064">
    <property type="entry name" value="NLP_P60_dom"/>
</dbReference>
<keyword evidence="2" id="KW-0645">Protease</keyword>
<keyword evidence="3" id="KW-0378">Hydrolase</keyword>
<protein>
    <recommendedName>
        <fullName evidence="5">NlpC/P60 domain-containing protein</fullName>
    </recommendedName>
</protein>
<evidence type="ECO:0000313" key="7">
    <source>
        <dbReference type="Proteomes" id="UP000182840"/>
    </source>
</evidence>
<evidence type="ECO:0000256" key="2">
    <source>
        <dbReference type="ARBA" id="ARBA00022670"/>
    </source>
</evidence>
<organism evidence="6 7">
    <name type="scientific">Aquibium oceanicum</name>
    <dbReference type="NCBI Taxonomy" id="1670800"/>
    <lineage>
        <taxon>Bacteria</taxon>
        <taxon>Pseudomonadati</taxon>
        <taxon>Pseudomonadota</taxon>
        <taxon>Alphaproteobacteria</taxon>
        <taxon>Hyphomicrobiales</taxon>
        <taxon>Phyllobacteriaceae</taxon>
        <taxon>Aquibium</taxon>
    </lineage>
</organism>
<evidence type="ECO:0000256" key="3">
    <source>
        <dbReference type="ARBA" id="ARBA00022801"/>
    </source>
</evidence>
<dbReference type="GO" id="GO:0008234">
    <property type="term" value="F:cysteine-type peptidase activity"/>
    <property type="evidence" value="ECO:0007669"/>
    <property type="project" value="UniProtKB-KW"/>
</dbReference>
<dbReference type="KEGG" id="meso:BSQ44_03995"/>
<dbReference type="AlphaFoldDB" id="A0A1L3SMM3"/>
<dbReference type="OrthoDB" id="6058745at2"/>
<dbReference type="RefSeq" id="WP_072602054.1">
    <property type="nucleotide sequence ID" value="NZ_CP018171.1"/>
</dbReference>
<evidence type="ECO:0000256" key="1">
    <source>
        <dbReference type="ARBA" id="ARBA00007074"/>
    </source>
</evidence>
<feature type="domain" description="NlpC/P60" evidence="5">
    <location>
        <begin position="10"/>
        <end position="145"/>
    </location>
</feature>
<proteinExistence type="inferred from homology"/>